<accession>A0A6S6UP27</accession>
<comment type="similarity">
    <text evidence="1">Belongs to the LDH2/MDH2 oxidoreductase family.</text>
</comment>
<name>A0A6S6UP27_9GAMM</name>
<dbReference type="SUPFAM" id="SSF89733">
    <property type="entry name" value="L-sulfolactate dehydrogenase-like"/>
    <property type="match status" value="1"/>
</dbReference>
<dbReference type="PANTHER" id="PTHR11091:SF0">
    <property type="entry name" value="MALATE DEHYDROGENASE"/>
    <property type="match status" value="1"/>
</dbReference>
<evidence type="ECO:0000256" key="2">
    <source>
        <dbReference type="ARBA" id="ARBA00023002"/>
    </source>
</evidence>
<sequence>MASISPALTLCCVRLTLQAKWQNSMELAAYLEKPARAGYLTQIVCSDPAVAIVAPFGGSEPLFTPNPMEWGIPTSTDPVMIDISASTTTAGMSARLHATGRQGDHAWWLDAEGQPSNNPSVMFEDPPGSLQALGGMDAGHKGFGLALFVGAISSALAGYGRADGADTWGASVHVQVTDISAFGDASDFHAQTDHLVARCVNSKPADPAKPVRVPGQRGLALKAEQLKSGVALRADIVSALTELATQADIAMPVPV</sequence>
<dbReference type="EMBL" id="CACVAT010000620">
    <property type="protein sequence ID" value="CAA6830713.1"/>
    <property type="molecule type" value="Genomic_DNA"/>
</dbReference>
<dbReference type="Pfam" id="PF02615">
    <property type="entry name" value="Ldh_2"/>
    <property type="match status" value="1"/>
</dbReference>
<protein>
    <submittedName>
        <fullName evidence="3">Malate dehydrogenase (EC)</fullName>
        <ecNumber evidence="3">1.1.1.37</ecNumber>
    </submittedName>
</protein>
<dbReference type="Gene3D" id="1.10.1530.10">
    <property type="match status" value="1"/>
</dbReference>
<dbReference type="InterPro" id="IPR043143">
    <property type="entry name" value="Mal/L-sulf/L-lact_DH-like_NADP"/>
</dbReference>
<evidence type="ECO:0000313" key="3">
    <source>
        <dbReference type="EMBL" id="CAA6830713.1"/>
    </source>
</evidence>
<dbReference type="InterPro" id="IPR036111">
    <property type="entry name" value="Mal/L-sulfo/L-lacto_DH-like_sf"/>
</dbReference>
<dbReference type="AlphaFoldDB" id="A0A6S6UP27"/>
<dbReference type="InterPro" id="IPR003767">
    <property type="entry name" value="Malate/L-lactate_DH-like"/>
</dbReference>
<keyword evidence="2 3" id="KW-0560">Oxidoreductase</keyword>
<organism evidence="3">
    <name type="scientific">uncultured Thiotrichaceae bacterium</name>
    <dbReference type="NCBI Taxonomy" id="298394"/>
    <lineage>
        <taxon>Bacteria</taxon>
        <taxon>Pseudomonadati</taxon>
        <taxon>Pseudomonadota</taxon>
        <taxon>Gammaproteobacteria</taxon>
        <taxon>Thiotrichales</taxon>
        <taxon>Thiotrichaceae</taxon>
        <taxon>environmental samples</taxon>
    </lineage>
</organism>
<dbReference type="Gene3D" id="3.30.1370.60">
    <property type="entry name" value="Hypothetical oxidoreductase yiak, domain 2"/>
    <property type="match status" value="1"/>
</dbReference>
<gene>
    <name evidence="3" type="ORF">HELGO_WM26684</name>
</gene>
<dbReference type="EC" id="1.1.1.37" evidence="3"/>
<dbReference type="InterPro" id="IPR043144">
    <property type="entry name" value="Mal/L-sulf/L-lact_DH-like_ah"/>
</dbReference>
<proteinExistence type="inferred from homology"/>
<dbReference type="PANTHER" id="PTHR11091">
    <property type="entry name" value="OXIDOREDUCTASE-RELATED"/>
    <property type="match status" value="1"/>
</dbReference>
<reference evidence="3" key="1">
    <citation type="submission" date="2020-01" db="EMBL/GenBank/DDBJ databases">
        <authorList>
            <person name="Meier V. D."/>
            <person name="Meier V D."/>
        </authorList>
    </citation>
    <scope>NUCLEOTIDE SEQUENCE</scope>
    <source>
        <strain evidence="3">HLG_WM_MAG_09</strain>
    </source>
</reference>
<evidence type="ECO:0000256" key="1">
    <source>
        <dbReference type="ARBA" id="ARBA00006056"/>
    </source>
</evidence>
<dbReference type="GO" id="GO:0030060">
    <property type="term" value="F:L-malate dehydrogenase (NAD+) activity"/>
    <property type="evidence" value="ECO:0007669"/>
    <property type="project" value="UniProtKB-EC"/>
</dbReference>